<dbReference type="AlphaFoldDB" id="A0A4Z2FTG3"/>
<evidence type="ECO:0000313" key="2">
    <source>
        <dbReference type="EMBL" id="TNN44014.1"/>
    </source>
</evidence>
<keyword evidence="3" id="KW-1185">Reference proteome</keyword>
<keyword evidence="1" id="KW-1133">Transmembrane helix</keyword>
<accession>A0A4Z2FTG3</accession>
<gene>
    <name evidence="2" type="ORF">EYF80_045779</name>
</gene>
<organism evidence="2 3">
    <name type="scientific">Liparis tanakae</name>
    <name type="common">Tanaka's snailfish</name>
    <dbReference type="NCBI Taxonomy" id="230148"/>
    <lineage>
        <taxon>Eukaryota</taxon>
        <taxon>Metazoa</taxon>
        <taxon>Chordata</taxon>
        <taxon>Craniata</taxon>
        <taxon>Vertebrata</taxon>
        <taxon>Euteleostomi</taxon>
        <taxon>Actinopterygii</taxon>
        <taxon>Neopterygii</taxon>
        <taxon>Teleostei</taxon>
        <taxon>Neoteleostei</taxon>
        <taxon>Acanthomorphata</taxon>
        <taxon>Eupercaria</taxon>
        <taxon>Perciformes</taxon>
        <taxon>Cottioidei</taxon>
        <taxon>Cottales</taxon>
        <taxon>Liparidae</taxon>
        <taxon>Liparis</taxon>
    </lineage>
</organism>
<keyword evidence="1" id="KW-0812">Transmembrane</keyword>
<dbReference type="EMBL" id="SRLO01000929">
    <property type="protein sequence ID" value="TNN44014.1"/>
    <property type="molecule type" value="Genomic_DNA"/>
</dbReference>
<feature type="transmembrane region" description="Helical" evidence="1">
    <location>
        <begin position="42"/>
        <end position="62"/>
    </location>
</feature>
<protein>
    <submittedName>
        <fullName evidence="2">Uncharacterized protein</fullName>
    </submittedName>
</protein>
<evidence type="ECO:0000256" key="1">
    <source>
        <dbReference type="SAM" id="Phobius"/>
    </source>
</evidence>
<feature type="transmembrane region" description="Helical" evidence="1">
    <location>
        <begin position="12"/>
        <end position="30"/>
    </location>
</feature>
<comment type="caution">
    <text evidence="2">The sequence shown here is derived from an EMBL/GenBank/DDBJ whole genome shotgun (WGS) entry which is preliminary data.</text>
</comment>
<dbReference type="Proteomes" id="UP000314294">
    <property type="component" value="Unassembled WGS sequence"/>
</dbReference>
<keyword evidence="1" id="KW-0472">Membrane</keyword>
<sequence>MSKVDSSWKICLLEKIVRVFFFVIILLFLPEPPPPPPPPPPPLWVSVAVLVVLTVVLVELLSSQLLLSPLSKRASAGSPRRRGTESVAALHSVINSAERMKTPLNDNPKQPLCV</sequence>
<reference evidence="2 3" key="1">
    <citation type="submission" date="2019-03" db="EMBL/GenBank/DDBJ databases">
        <title>First draft genome of Liparis tanakae, snailfish: a comprehensive survey of snailfish specific genes.</title>
        <authorList>
            <person name="Kim W."/>
            <person name="Song I."/>
            <person name="Jeong J.-H."/>
            <person name="Kim D."/>
            <person name="Kim S."/>
            <person name="Ryu S."/>
            <person name="Song J.Y."/>
            <person name="Lee S.K."/>
        </authorList>
    </citation>
    <scope>NUCLEOTIDE SEQUENCE [LARGE SCALE GENOMIC DNA]</scope>
    <source>
        <tissue evidence="2">Muscle</tissue>
    </source>
</reference>
<proteinExistence type="predicted"/>
<name>A0A4Z2FTG3_9TELE</name>
<evidence type="ECO:0000313" key="3">
    <source>
        <dbReference type="Proteomes" id="UP000314294"/>
    </source>
</evidence>